<dbReference type="Gene3D" id="3.20.20.80">
    <property type="entry name" value="Glycosidases"/>
    <property type="match status" value="1"/>
</dbReference>
<sequence>MNMLSGLGIWIWQLAACERGRIDAIAEKAKRCGVSWVAIKAGESRSNGQVTRERVEVLRAAGIECAAWWYSVPTTVSAQIALARDLVHEQGVRHLICDAEFEWETSHDAHDKLVSHDWRTEARTFAARLRDAVGPDVYLADAPWSIVKAHPIWPWNEFGAVLDARMDQCYWRLARQPFAQFAARADAAWSALAGGPPRCPIGCMVDYHGTDHAPLHELDEFLDHYALAPAHSLWSWQHLSAAEWAVLEQRAAHSREPVSAGLCAVMKYTLGPESQT</sequence>
<protein>
    <submittedName>
        <fullName evidence="1">Uncharacterized protein</fullName>
    </submittedName>
</protein>
<proteinExistence type="predicted"/>
<keyword evidence="2" id="KW-1185">Reference proteome</keyword>
<dbReference type="Proteomes" id="UP001370348">
    <property type="component" value="Chromosome"/>
</dbReference>
<evidence type="ECO:0000313" key="2">
    <source>
        <dbReference type="Proteomes" id="UP001370348"/>
    </source>
</evidence>
<accession>A0ABZ2LT49</accession>
<evidence type="ECO:0000313" key="1">
    <source>
        <dbReference type="EMBL" id="WXB14106.1"/>
    </source>
</evidence>
<dbReference type="EMBL" id="CP089984">
    <property type="protein sequence ID" value="WXB14106.1"/>
    <property type="molecule type" value="Genomic_DNA"/>
</dbReference>
<organism evidence="1 2">
    <name type="scientific">Pendulispora albinea</name>
    <dbReference type="NCBI Taxonomy" id="2741071"/>
    <lineage>
        <taxon>Bacteria</taxon>
        <taxon>Pseudomonadati</taxon>
        <taxon>Myxococcota</taxon>
        <taxon>Myxococcia</taxon>
        <taxon>Myxococcales</taxon>
        <taxon>Sorangiineae</taxon>
        <taxon>Pendulisporaceae</taxon>
        <taxon>Pendulispora</taxon>
    </lineage>
</organism>
<dbReference type="RefSeq" id="WP_394823724.1">
    <property type="nucleotide sequence ID" value="NZ_CP089984.1"/>
</dbReference>
<gene>
    <name evidence="1" type="ORF">LZC94_40535</name>
</gene>
<reference evidence="1 2" key="1">
    <citation type="submission" date="2021-12" db="EMBL/GenBank/DDBJ databases">
        <title>Discovery of the Pendulisporaceae a myxobacterial family with distinct sporulation behavior and unique specialized metabolism.</title>
        <authorList>
            <person name="Garcia R."/>
            <person name="Popoff A."/>
            <person name="Bader C.D."/>
            <person name="Loehr J."/>
            <person name="Walesch S."/>
            <person name="Walt C."/>
            <person name="Boldt J."/>
            <person name="Bunk B."/>
            <person name="Haeckl F.J.F.P.J."/>
            <person name="Gunesch A.P."/>
            <person name="Birkelbach J."/>
            <person name="Nuebel U."/>
            <person name="Pietschmann T."/>
            <person name="Bach T."/>
            <person name="Mueller R."/>
        </authorList>
    </citation>
    <scope>NUCLEOTIDE SEQUENCE [LARGE SCALE GENOMIC DNA]</scope>
    <source>
        <strain evidence="1 2">MSr11954</strain>
    </source>
</reference>
<name>A0ABZ2LT49_9BACT</name>